<evidence type="ECO:0000256" key="1">
    <source>
        <dbReference type="SAM" id="SignalP"/>
    </source>
</evidence>
<accession>A0AAU8JQ86</accession>
<keyword evidence="1" id="KW-0732">Signal</keyword>
<proteinExistence type="predicted"/>
<dbReference type="InterPro" id="IPR006311">
    <property type="entry name" value="TAT_signal"/>
</dbReference>
<dbReference type="GO" id="GO:0016787">
    <property type="term" value="F:hydrolase activity"/>
    <property type="evidence" value="ECO:0007669"/>
    <property type="project" value="InterPro"/>
</dbReference>
<dbReference type="EMBL" id="CP159872">
    <property type="protein sequence ID" value="XCM77989.1"/>
    <property type="molecule type" value="Genomic_DNA"/>
</dbReference>
<evidence type="ECO:0000313" key="2">
    <source>
        <dbReference type="EMBL" id="XCM77989.1"/>
    </source>
</evidence>
<dbReference type="Gene3D" id="3.40.630.10">
    <property type="entry name" value="Zn peptidases"/>
    <property type="match status" value="2"/>
</dbReference>
<dbReference type="Pfam" id="PF01546">
    <property type="entry name" value="Peptidase_M20"/>
    <property type="match status" value="1"/>
</dbReference>
<gene>
    <name evidence="2" type="ORF">ABWK59_03090</name>
</gene>
<dbReference type="RefSeq" id="WP_354637726.1">
    <property type="nucleotide sequence ID" value="NZ_CP159872.1"/>
</dbReference>
<dbReference type="SUPFAM" id="SSF53187">
    <property type="entry name" value="Zn-dependent exopeptidases"/>
    <property type="match status" value="1"/>
</dbReference>
<organism evidence="2">
    <name type="scientific">Kitasatospora camelliae</name>
    <dbReference type="NCBI Taxonomy" id="3156397"/>
    <lineage>
        <taxon>Bacteria</taxon>
        <taxon>Bacillati</taxon>
        <taxon>Actinomycetota</taxon>
        <taxon>Actinomycetes</taxon>
        <taxon>Kitasatosporales</taxon>
        <taxon>Streptomycetaceae</taxon>
        <taxon>Kitasatospora</taxon>
    </lineage>
</organism>
<sequence length="447" mass="46339">MTSPYQPALSRRALLGTAAAASAGVVLAPAGQAFAEGRAAPAGRPGPLDQPAIDEAAARIDAGLIALRRSLHAEPELAGEETCTARAVARRLRAAGLAVTTGVGAIEVDGVRQPGTGVVAVLRGALPGRTVAYRADMDAVPPNGIAPKGGPAAAHVCGHDLHTTVGVGVAQVLARLRHRLRGTVVFFFQPGEEALKGAQAMIDAGVLERYRPEEVHALHCGPFPVGRFAVTPGVGLPGQDQAQITLTGPEAAPQAKELAAAITALGTVPFPDGPDSLERMVTDVQTPGGPLARFLVTAASAGAPGADGSVTVAVKYRCWPEERYVEVREEIRRLAMAYPGARVTFRPEPFPAMVCPEEQADALGRHLRGALGPDAVTVLHAAFPFNGEDFALFLDRIPGTYTFLGVRSPGAGITTAYPHYADFTPDERAIGLGVRAMSGWLAARTGA</sequence>
<dbReference type="PANTHER" id="PTHR11014">
    <property type="entry name" value="PEPTIDASE M20 FAMILY MEMBER"/>
    <property type="match status" value="1"/>
</dbReference>
<dbReference type="AlphaFoldDB" id="A0AAU8JQ86"/>
<feature type="chain" id="PRO_5043381008" evidence="1">
    <location>
        <begin position="36"/>
        <end position="447"/>
    </location>
</feature>
<dbReference type="PROSITE" id="PS51318">
    <property type="entry name" value="TAT"/>
    <property type="match status" value="1"/>
</dbReference>
<dbReference type="PANTHER" id="PTHR11014:SF63">
    <property type="entry name" value="METALLOPEPTIDASE, PUTATIVE (AFU_ORTHOLOGUE AFUA_6G09600)-RELATED"/>
    <property type="match status" value="1"/>
</dbReference>
<reference evidence="2" key="1">
    <citation type="submission" date="2024-06" db="EMBL/GenBank/DDBJ databases">
        <title>The genome sequences of Kitasatospora sp. strain HUAS MG31.</title>
        <authorList>
            <person name="Mo P."/>
        </authorList>
    </citation>
    <scope>NUCLEOTIDE SEQUENCE</scope>
    <source>
        <strain evidence="2">HUAS MG31</strain>
    </source>
</reference>
<protein>
    <submittedName>
        <fullName evidence="2">M20/M25/M40 family metallo-hydrolase</fullName>
    </submittedName>
</protein>
<name>A0AAU8JQ86_9ACTN</name>
<dbReference type="InterPro" id="IPR002933">
    <property type="entry name" value="Peptidase_M20"/>
</dbReference>
<dbReference type="KEGG" id="kcm:ABWK59_03090"/>
<dbReference type="InterPro" id="IPR017439">
    <property type="entry name" value="Amidohydrolase"/>
</dbReference>
<feature type="signal peptide" evidence="1">
    <location>
        <begin position="1"/>
        <end position="35"/>
    </location>
</feature>